<feature type="region of interest" description="Disordered" evidence="1">
    <location>
        <begin position="155"/>
        <end position="224"/>
    </location>
</feature>
<keyword evidence="3" id="KW-1185">Reference proteome</keyword>
<organism evidence="2 3">
    <name type="scientific">Phytophthora megakarya</name>
    <dbReference type="NCBI Taxonomy" id="4795"/>
    <lineage>
        <taxon>Eukaryota</taxon>
        <taxon>Sar</taxon>
        <taxon>Stramenopiles</taxon>
        <taxon>Oomycota</taxon>
        <taxon>Peronosporomycetes</taxon>
        <taxon>Peronosporales</taxon>
        <taxon>Peronosporaceae</taxon>
        <taxon>Phytophthora</taxon>
    </lineage>
</organism>
<evidence type="ECO:0000313" key="3">
    <source>
        <dbReference type="Proteomes" id="UP000198211"/>
    </source>
</evidence>
<reference evidence="3" key="1">
    <citation type="submission" date="2017-03" db="EMBL/GenBank/DDBJ databases">
        <title>Phytopthora megakarya and P. palmivora, two closely related causual agents of cacao black pod achieved similar genome size and gene model numbers by different mechanisms.</title>
        <authorList>
            <person name="Ali S."/>
            <person name="Shao J."/>
            <person name="Larry D.J."/>
            <person name="Kronmiller B."/>
            <person name="Shen D."/>
            <person name="Strem M.D."/>
            <person name="Melnick R.L."/>
            <person name="Guiltinan M.J."/>
            <person name="Tyler B.M."/>
            <person name="Meinhardt L.W."/>
            <person name="Bailey B.A."/>
        </authorList>
    </citation>
    <scope>NUCLEOTIDE SEQUENCE [LARGE SCALE GENOMIC DNA]</scope>
    <source>
        <strain evidence="3">zdho120</strain>
    </source>
</reference>
<feature type="region of interest" description="Disordered" evidence="1">
    <location>
        <begin position="1"/>
        <end position="48"/>
    </location>
</feature>
<gene>
    <name evidence="2" type="ORF">PHMEG_00015657</name>
</gene>
<comment type="caution">
    <text evidence="2">The sequence shown here is derived from an EMBL/GenBank/DDBJ whole genome shotgun (WGS) entry which is preliminary data.</text>
</comment>
<feature type="compositionally biased region" description="Basic residues" evidence="1">
    <location>
        <begin position="172"/>
        <end position="186"/>
    </location>
</feature>
<dbReference type="AlphaFoldDB" id="A0A225W0W0"/>
<protein>
    <recommendedName>
        <fullName evidence="4">Eukaryotic/viral aspartic protease</fullName>
    </recommendedName>
</protein>
<sequence>MCGHQGFQGGSPERTAAGASGGGVRKVTPRSHSGVKQLGSLGRDPVRDEPKPRRICCAYAYVLTNLNVCQLHQQPSPSPFRLHQSCSPGQDKLSFELQPGERRGWWEANSWDDSACSVAFVHGSVFHHRTLLMLDSGPSASIISLNLARRLKLRSHEQVPGQNNPRASGGVHSRRLGREHWPRHRCPPGDELRGRRRSPVVRPRRGSGAPRRGADASRRGPKLSHLGRTVDVSIHESLWLAPGVSKYIPTRTSEPDLGSMDVWVSRGDRWVTLVVFSAKRVPVAVRVVNISRKPAQVLPYTKAATLTDRDRLPLGTNFVRPGSYQ</sequence>
<feature type="compositionally biased region" description="Basic residues" evidence="1">
    <location>
        <begin position="194"/>
        <end position="205"/>
    </location>
</feature>
<dbReference type="OrthoDB" id="146053at2759"/>
<accession>A0A225W0W0</accession>
<name>A0A225W0W0_9STRA</name>
<dbReference type="EMBL" id="NBNE01002154">
    <property type="protein sequence ID" value="OWZ11336.1"/>
    <property type="molecule type" value="Genomic_DNA"/>
</dbReference>
<evidence type="ECO:0000256" key="1">
    <source>
        <dbReference type="SAM" id="MobiDB-lite"/>
    </source>
</evidence>
<proteinExistence type="predicted"/>
<evidence type="ECO:0000313" key="2">
    <source>
        <dbReference type="EMBL" id="OWZ11336.1"/>
    </source>
</evidence>
<evidence type="ECO:0008006" key="4">
    <source>
        <dbReference type="Google" id="ProtNLM"/>
    </source>
</evidence>
<dbReference type="STRING" id="4795.A0A225W0W0"/>
<dbReference type="Proteomes" id="UP000198211">
    <property type="component" value="Unassembled WGS sequence"/>
</dbReference>